<evidence type="ECO:0000259" key="2">
    <source>
        <dbReference type="PROSITE" id="PS51208"/>
    </source>
</evidence>
<reference evidence="3" key="1">
    <citation type="submission" date="2022-12" db="EMBL/GenBank/DDBJ databases">
        <title>Bacterial isolates from different developmental stages of Nematostella vectensis.</title>
        <authorList>
            <person name="Fraune S."/>
        </authorList>
    </citation>
    <scope>NUCLEOTIDE SEQUENCE</scope>
    <source>
        <strain evidence="3">G21619-S1</strain>
    </source>
</reference>
<dbReference type="InterPro" id="IPR005546">
    <property type="entry name" value="Autotransporte_beta"/>
</dbReference>
<keyword evidence="1" id="KW-0732">Signal</keyword>
<feature type="chain" id="PRO_5046980137" evidence="1">
    <location>
        <begin position="29"/>
        <end position="703"/>
    </location>
</feature>
<dbReference type="RefSeq" id="WP_269355948.1">
    <property type="nucleotide sequence ID" value="NZ_JAPWHE010000001.1"/>
</dbReference>
<dbReference type="Gene3D" id="2.40.128.130">
    <property type="entry name" value="Autotransporter beta-domain"/>
    <property type="match status" value="1"/>
</dbReference>
<protein>
    <submittedName>
        <fullName evidence="3">Autotransporter outer membrane beta-barrel domain-containing protein</fullName>
    </submittedName>
</protein>
<feature type="signal peptide" evidence="1">
    <location>
        <begin position="1"/>
        <end position="28"/>
    </location>
</feature>
<sequence length="703" mass="74524">MSIFKTRHLRAVLALCCMGVPPPGLTQASPEAPWDDSPAPFVLHGESFDVTEDRRIARGLQLESASGLRIAEGRTVRMQGPILGHPADPLMPIPFWKLGRGHLELAGASVTTGQIVLGEGSLGLAHDDALGAPGNSLEMAAGTRLELRPGVRVGQIVQVRSAATAQTPPAHWGLAPVTGLGADAVWRVAFGEATLAGHIQIDTPIVKDGAGTLRLAGAGFSPGRALLTVAQGGLRVDQLWWGPVLTRPGTVLSGVGQVDEARVAGQLRPGAPDRTGTLLIGQRLALLPDSQTRIRIDAGGQADRIWSFGTARLGGGLVIEPAPGSWTPDRRWNIVQADGGLEYGADGGGDPVPGDGRYTRVVSALRYLDPVLEYGANTVTLGLRYNAQGLSTADAAWRGALLGDSRFARDAALAHGAHGQAWVHTWAANTERSGGRGLPGDDRDTGGLQVGVSRPVGTGGFLSVFMGTQETRLTTLESTASAHAQAGSLYRVRDRSAHLGLGGSLARHGWRLSLGAAQSWHRADISRQADPADATLRSRPAARLFQAWLQVQPERPFPLGSWQLAPYAQVVWLRLHRPAAEESGGLAAVTLGAGTDRRWMGQLGVQIRRPWAARHGDALMTLDLGVRRLWGGSPLASHQAYRADPGRRFEVEGPPLPRHVLRLDLGVQAPVARRVQVALAYTGQHGDGQMQHGLWLGVKGGFR</sequence>
<dbReference type="Pfam" id="PF03797">
    <property type="entry name" value="Autotransporter"/>
    <property type="match status" value="1"/>
</dbReference>
<comment type="caution">
    <text evidence="3">The sequence shown here is derived from an EMBL/GenBank/DDBJ whole genome shotgun (WGS) entry which is preliminary data.</text>
</comment>
<keyword evidence="4" id="KW-1185">Reference proteome</keyword>
<dbReference type="InterPro" id="IPR011050">
    <property type="entry name" value="Pectin_lyase_fold/virulence"/>
</dbReference>
<feature type="domain" description="Autotransporter" evidence="2">
    <location>
        <begin position="414"/>
        <end position="702"/>
    </location>
</feature>
<gene>
    <name evidence="3" type="ORF">O4H32_01250</name>
</gene>
<dbReference type="NCBIfam" id="TIGR01414">
    <property type="entry name" value="autotrans_barl"/>
    <property type="match status" value="1"/>
</dbReference>
<dbReference type="InterPro" id="IPR036709">
    <property type="entry name" value="Autotransporte_beta_dom_sf"/>
</dbReference>
<evidence type="ECO:0000313" key="3">
    <source>
        <dbReference type="EMBL" id="MCZ4328580.1"/>
    </source>
</evidence>
<evidence type="ECO:0000313" key="4">
    <source>
        <dbReference type="Proteomes" id="UP001068379"/>
    </source>
</evidence>
<dbReference type="PROSITE" id="PS51208">
    <property type="entry name" value="AUTOTRANSPORTER"/>
    <property type="match status" value="1"/>
</dbReference>
<dbReference type="InterPro" id="IPR006315">
    <property type="entry name" value="OM_autotransptr_brl_dom"/>
</dbReference>
<accession>A0ABT4M0K8</accession>
<dbReference type="EMBL" id="JAPWHE010000001">
    <property type="protein sequence ID" value="MCZ4328580.1"/>
    <property type="molecule type" value="Genomic_DNA"/>
</dbReference>
<dbReference type="SMART" id="SM00869">
    <property type="entry name" value="Autotransporter"/>
    <property type="match status" value="1"/>
</dbReference>
<organism evidence="3 4">
    <name type="scientific">Castellaniella denitrificans</name>
    <dbReference type="NCBI Taxonomy" id="56119"/>
    <lineage>
        <taxon>Bacteria</taxon>
        <taxon>Pseudomonadati</taxon>
        <taxon>Pseudomonadota</taxon>
        <taxon>Betaproteobacteria</taxon>
        <taxon>Burkholderiales</taxon>
        <taxon>Alcaligenaceae</taxon>
        <taxon>Castellaniella</taxon>
    </lineage>
</organism>
<proteinExistence type="predicted"/>
<name>A0ABT4M0K8_9BURK</name>
<dbReference type="SUPFAM" id="SSF103515">
    <property type="entry name" value="Autotransporter"/>
    <property type="match status" value="1"/>
</dbReference>
<evidence type="ECO:0000256" key="1">
    <source>
        <dbReference type="SAM" id="SignalP"/>
    </source>
</evidence>
<dbReference type="SUPFAM" id="SSF51126">
    <property type="entry name" value="Pectin lyase-like"/>
    <property type="match status" value="1"/>
</dbReference>
<dbReference type="Proteomes" id="UP001068379">
    <property type="component" value="Unassembled WGS sequence"/>
</dbReference>